<dbReference type="SUPFAM" id="SSF53335">
    <property type="entry name" value="S-adenosyl-L-methionine-dependent methyltransferases"/>
    <property type="match status" value="1"/>
</dbReference>
<dbReference type="Gene3D" id="3.40.50.150">
    <property type="entry name" value="Vaccinia Virus protein VP39"/>
    <property type="match status" value="1"/>
</dbReference>
<dbReference type="Proteomes" id="UP000570595">
    <property type="component" value="Unassembled WGS sequence"/>
</dbReference>
<proteinExistence type="predicted"/>
<gene>
    <name evidence="1" type="ORF">FOZ61_009133</name>
</gene>
<organism evidence="1 2">
    <name type="scientific">Perkinsus olseni</name>
    <name type="common">Perkinsus atlanticus</name>
    <dbReference type="NCBI Taxonomy" id="32597"/>
    <lineage>
        <taxon>Eukaryota</taxon>
        <taxon>Sar</taxon>
        <taxon>Alveolata</taxon>
        <taxon>Perkinsozoa</taxon>
        <taxon>Perkinsea</taxon>
        <taxon>Perkinsida</taxon>
        <taxon>Perkinsidae</taxon>
        <taxon>Perkinsus</taxon>
    </lineage>
</organism>
<name>A0A7J6L0W6_PEROL</name>
<evidence type="ECO:0000313" key="2">
    <source>
        <dbReference type="Proteomes" id="UP000570595"/>
    </source>
</evidence>
<comment type="caution">
    <text evidence="1">The sequence shown here is derived from an EMBL/GenBank/DDBJ whole genome shotgun (WGS) entry which is preliminary data.</text>
</comment>
<evidence type="ECO:0000313" key="1">
    <source>
        <dbReference type="EMBL" id="KAF4653213.1"/>
    </source>
</evidence>
<dbReference type="AlphaFoldDB" id="A0A7J6L0W6"/>
<dbReference type="OrthoDB" id="421723at2759"/>
<evidence type="ECO:0008006" key="3">
    <source>
        <dbReference type="Google" id="ProtNLM"/>
    </source>
</evidence>
<sequence>MVGNLSAICSAVAALSKTRHDLACQRAGARFDAGHFLYESWTKVWQFIQRPSANVFYSDPHAVLDDAVRVINAYVKNAPQVFTSSSIVEELRLVGDEPSCISASLLAYYTWQYWAPVNVEETHTVRAGLHLVNLLLTDCGETPGWADAFTTGHHISLWIIHYALYSRVLLEYMEGDLAKPPDRQLPIGQADIASIVKADSVLLTASRLQRRHLEEPSEELVVDLGMDRGQDTLYFLSLNYTVHAVDANPTAIRSLHFNKWFKLKVALGDMVLYNFAVVRNVTKATAEVCEQEWEMSHVLTDGDSGQCKKVQKVKAVTCAQLIRRVISSGGTIRFMKIDIQGHDIDCLATFHLIPLQHRPPLLQVEGPFDTAQSVISAIEALEDLGYGSKMKVTNQMLYCPRFVPFGCASGPSPSVQQDVLTGSSAWRHASDLIADAEKYAGASSGGIWLDFAPLTKLSLMSNPNMTMSERVAKGARQIGEAIKAVQADEDLWARVETELAGEGSEIKTYGDVAFIHPRDIVRCLEALENPLEKSRVSML</sequence>
<accession>A0A7J6L0W6</accession>
<reference evidence="1 2" key="1">
    <citation type="submission" date="2020-04" db="EMBL/GenBank/DDBJ databases">
        <title>Perkinsus olseni comparative genomics.</title>
        <authorList>
            <person name="Bogema D.R."/>
        </authorList>
    </citation>
    <scope>NUCLEOTIDE SEQUENCE [LARGE SCALE GENOMIC DNA]</scope>
    <source>
        <strain evidence="1">ATCC PRA-179</strain>
    </source>
</reference>
<protein>
    <recommendedName>
        <fullName evidence="3">Methyltransferase FkbM domain-containing protein</fullName>
    </recommendedName>
</protein>
<dbReference type="InterPro" id="IPR029063">
    <property type="entry name" value="SAM-dependent_MTases_sf"/>
</dbReference>
<dbReference type="EMBL" id="JABAHT010000643">
    <property type="protein sequence ID" value="KAF4653213.1"/>
    <property type="molecule type" value="Genomic_DNA"/>
</dbReference>